<gene>
    <name evidence="1" type="ORF">M9Y10_007447</name>
</gene>
<comment type="caution">
    <text evidence="1">The sequence shown here is derived from an EMBL/GenBank/DDBJ whole genome shotgun (WGS) entry which is preliminary data.</text>
</comment>
<dbReference type="Proteomes" id="UP001470230">
    <property type="component" value="Unassembled WGS sequence"/>
</dbReference>
<name>A0ABR2J1C7_9EUKA</name>
<organism evidence="1 2">
    <name type="scientific">Tritrichomonas musculus</name>
    <dbReference type="NCBI Taxonomy" id="1915356"/>
    <lineage>
        <taxon>Eukaryota</taxon>
        <taxon>Metamonada</taxon>
        <taxon>Parabasalia</taxon>
        <taxon>Tritrichomonadida</taxon>
        <taxon>Tritrichomonadidae</taxon>
        <taxon>Tritrichomonas</taxon>
    </lineage>
</organism>
<evidence type="ECO:0000313" key="2">
    <source>
        <dbReference type="Proteomes" id="UP001470230"/>
    </source>
</evidence>
<dbReference type="EMBL" id="JAPFFF010000013">
    <property type="protein sequence ID" value="KAK8871707.1"/>
    <property type="molecule type" value="Genomic_DNA"/>
</dbReference>
<sequence>MDYLQIFQKSLQFHDHIYCIRPKPYFSFGLGLNHYSKTTNLHFFTEINNEKEKGWSNQYCIIVNNNKYPRVTFYLNPFQFVSLNFTNKNFDLKLNPSGPLILVNLCQKELSYSLKAYFGSQPSVAGSFKVNNRFAQSVRLSKNNISFAYKIIANKYLNFLAGFVLKNTHPIIEDLISSFAGFQFFISDHQISITPGFYYDDFELAIHHRRKNNRLTFVYKNSPEYDEENNSNLDSYYFQYKFVSNNGNKIGVLCDIPNNILYTRGSVKITQFVKLKMTNKLNFSDGEFHFEPTFGFNFNLF</sequence>
<accession>A0ABR2J1C7</accession>
<evidence type="ECO:0000313" key="1">
    <source>
        <dbReference type="EMBL" id="KAK8871707.1"/>
    </source>
</evidence>
<proteinExistence type="predicted"/>
<reference evidence="1 2" key="1">
    <citation type="submission" date="2024-04" db="EMBL/GenBank/DDBJ databases">
        <title>Tritrichomonas musculus Genome.</title>
        <authorList>
            <person name="Alves-Ferreira E."/>
            <person name="Grigg M."/>
            <person name="Lorenzi H."/>
            <person name="Galac M."/>
        </authorList>
    </citation>
    <scope>NUCLEOTIDE SEQUENCE [LARGE SCALE GENOMIC DNA]</scope>
    <source>
        <strain evidence="1 2">EAF2021</strain>
    </source>
</reference>
<keyword evidence="2" id="KW-1185">Reference proteome</keyword>
<protein>
    <submittedName>
        <fullName evidence="1">Uncharacterized protein</fullName>
    </submittedName>
</protein>